<organism evidence="1 2">
    <name type="scientific">Naganishia onofrii</name>
    <dbReference type="NCBI Taxonomy" id="1851511"/>
    <lineage>
        <taxon>Eukaryota</taxon>
        <taxon>Fungi</taxon>
        <taxon>Dikarya</taxon>
        <taxon>Basidiomycota</taxon>
        <taxon>Agaricomycotina</taxon>
        <taxon>Tremellomycetes</taxon>
        <taxon>Filobasidiales</taxon>
        <taxon>Filobasidiaceae</taxon>
        <taxon>Naganishia</taxon>
    </lineage>
</organism>
<proteinExistence type="predicted"/>
<dbReference type="EMBL" id="JASBWV010000019">
    <property type="protein sequence ID" value="KAJ9121063.1"/>
    <property type="molecule type" value="Genomic_DNA"/>
</dbReference>
<evidence type="ECO:0000313" key="1">
    <source>
        <dbReference type="EMBL" id="KAJ9121063.1"/>
    </source>
</evidence>
<comment type="caution">
    <text evidence="1">The sequence shown here is derived from an EMBL/GenBank/DDBJ whole genome shotgun (WGS) entry which is preliminary data.</text>
</comment>
<sequence>MKIALTSLLVSSGALTSAMAWRDQCAGFKADSVDNIRNVTTLYYTAGSLVNLTSLYTPLSTSNLPAFCRVQFTVVTNPSTGKTAQAELWLPDGWNKRVIGYGNGGWSGGLPYSAMGPDGVYQGYASYGTDTGHQSSSRDGSWGLGNDDAIIDHGYRALHLTTVAAKALTMEYYGQNYTKSYYSGCSTGGRQGLKAMSRFPEDYDGVVIGSPANSFGRLMPWELHQSLVMQPVNSSRWIPSATWTAIYKEVLKQCDEIDGVADGVLSDPEACNFVPERMACKLGNNETDCLTLDQLETFRKLYTTYVDSEQNYIFSPYALGGELGYGSGLSTPTPFPIAEDFYKYFVLNDTKWDWRTINASTIALGMQVNPGNMDVNTPDLTAFFARGGKVLQYVGWQDPLITAGNSIKWYKDVLAYTAANSDVNIDDHFKLFTVPGMQHCRGGPGAWIFGANGQRAQAPPLQEGPQYDVQAAMVEWLEQERSVDHIVSVKYTNDSVSQGIAFTRKICPYPQQSVYQGGDQNSEASFKCQ</sequence>
<keyword evidence="2" id="KW-1185">Reference proteome</keyword>
<evidence type="ECO:0000313" key="2">
    <source>
        <dbReference type="Proteomes" id="UP001234202"/>
    </source>
</evidence>
<protein>
    <submittedName>
        <fullName evidence="1">Uncharacterized protein</fullName>
    </submittedName>
</protein>
<name>A0ACC2XB66_9TREE</name>
<dbReference type="Proteomes" id="UP001234202">
    <property type="component" value="Unassembled WGS sequence"/>
</dbReference>
<accession>A0ACC2XB66</accession>
<gene>
    <name evidence="1" type="ORF">QFC24_005044</name>
</gene>
<reference evidence="1" key="1">
    <citation type="submission" date="2023-04" db="EMBL/GenBank/DDBJ databases">
        <title>Draft Genome sequencing of Naganishia species isolated from polar environments using Oxford Nanopore Technology.</title>
        <authorList>
            <person name="Leo P."/>
            <person name="Venkateswaran K."/>
        </authorList>
    </citation>
    <scope>NUCLEOTIDE SEQUENCE</scope>
    <source>
        <strain evidence="1">DBVPG 5303</strain>
    </source>
</reference>